<gene>
    <name evidence="2" type="ORF">EVAR_30500_1</name>
</gene>
<reference evidence="2 3" key="1">
    <citation type="journal article" date="2019" name="Commun. Biol.">
        <title>The bagworm genome reveals a unique fibroin gene that provides high tensile strength.</title>
        <authorList>
            <person name="Kono N."/>
            <person name="Nakamura H."/>
            <person name="Ohtoshi R."/>
            <person name="Tomita M."/>
            <person name="Numata K."/>
            <person name="Arakawa K."/>
        </authorList>
    </citation>
    <scope>NUCLEOTIDE SEQUENCE [LARGE SCALE GENOMIC DNA]</scope>
</reference>
<evidence type="ECO:0000256" key="1">
    <source>
        <dbReference type="SAM" id="MobiDB-lite"/>
    </source>
</evidence>
<evidence type="ECO:0000313" key="3">
    <source>
        <dbReference type="Proteomes" id="UP000299102"/>
    </source>
</evidence>
<dbReference type="AlphaFoldDB" id="A0A4C1VWN3"/>
<feature type="region of interest" description="Disordered" evidence="1">
    <location>
        <begin position="44"/>
        <end position="71"/>
    </location>
</feature>
<dbReference type="EMBL" id="BGZK01000440">
    <property type="protein sequence ID" value="GBP43666.1"/>
    <property type="molecule type" value="Genomic_DNA"/>
</dbReference>
<dbReference type="Proteomes" id="UP000299102">
    <property type="component" value="Unassembled WGS sequence"/>
</dbReference>
<accession>A0A4C1VWN3</accession>
<keyword evidence="3" id="KW-1185">Reference proteome</keyword>
<evidence type="ECO:0000313" key="2">
    <source>
        <dbReference type="EMBL" id="GBP43666.1"/>
    </source>
</evidence>
<comment type="caution">
    <text evidence="2">The sequence shown here is derived from an EMBL/GenBank/DDBJ whole genome shotgun (WGS) entry which is preliminary data.</text>
</comment>
<name>A0A4C1VWN3_EUMVA</name>
<protein>
    <submittedName>
        <fullName evidence="2">Uncharacterized protein</fullName>
    </submittedName>
</protein>
<sequence>MGVIGLRRDTTNSYRCKFATDRGCAKRITGRPRAALRRSTYTSALLSSHRDSSQPPTKNLKLVVNSSKEHV</sequence>
<organism evidence="2 3">
    <name type="scientific">Eumeta variegata</name>
    <name type="common">Bagworm moth</name>
    <name type="synonym">Eumeta japonica</name>
    <dbReference type="NCBI Taxonomy" id="151549"/>
    <lineage>
        <taxon>Eukaryota</taxon>
        <taxon>Metazoa</taxon>
        <taxon>Ecdysozoa</taxon>
        <taxon>Arthropoda</taxon>
        <taxon>Hexapoda</taxon>
        <taxon>Insecta</taxon>
        <taxon>Pterygota</taxon>
        <taxon>Neoptera</taxon>
        <taxon>Endopterygota</taxon>
        <taxon>Lepidoptera</taxon>
        <taxon>Glossata</taxon>
        <taxon>Ditrysia</taxon>
        <taxon>Tineoidea</taxon>
        <taxon>Psychidae</taxon>
        <taxon>Oiketicinae</taxon>
        <taxon>Eumeta</taxon>
    </lineage>
</organism>
<proteinExistence type="predicted"/>